<gene>
    <name evidence="1" type="ORF">PGT21_010490</name>
    <name evidence="2" type="ORF">PGTUg99_009228</name>
</gene>
<reference evidence="3 4" key="1">
    <citation type="submission" date="2019-05" db="EMBL/GenBank/DDBJ databases">
        <title>Emergence of the Ug99 lineage of the wheat stem rust pathogen through somatic hybridization.</title>
        <authorList>
            <person name="Li F."/>
            <person name="Upadhyaya N.M."/>
            <person name="Sperschneider J."/>
            <person name="Matny O."/>
            <person name="Nguyen-Phuc H."/>
            <person name="Mago R."/>
            <person name="Raley C."/>
            <person name="Miller M.E."/>
            <person name="Silverstein K.A.T."/>
            <person name="Henningsen E."/>
            <person name="Hirsch C.D."/>
            <person name="Visser B."/>
            <person name="Pretorius Z.A."/>
            <person name="Steffenson B.J."/>
            <person name="Schwessinger B."/>
            <person name="Dodds P.N."/>
            <person name="Figueroa M."/>
        </authorList>
    </citation>
    <scope>NUCLEOTIDE SEQUENCE [LARGE SCALE GENOMIC DNA]</scope>
    <source>
        <strain evidence="1">21-0</strain>
        <strain evidence="2 4">Ug99</strain>
    </source>
</reference>
<proteinExistence type="predicted"/>
<dbReference type="Proteomes" id="UP000324748">
    <property type="component" value="Unassembled WGS sequence"/>
</dbReference>
<dbReference type="EMBL" id="VSWC01000106">
    <property type="protein sequence ID" value="KAA1085543.1"/>
    <property type="molecule type" value="Genomic_DNA"/>
</dbReference>
<dbReference type="EMBL" id="VDEP01000036">
    <property type="protein sequence ID" value="KAA1135956.1"/>
    <property type="molecule type" value="Genomic_DNA"/>
</dbReference>
<organism evidence="2 4">
    <name type="scientific">Puccinia graminis f. sp. tritici</name>
    <dbReference type="NCBI Taxonomy" id="56615"/>
    <lineage>
        <taxon>Eukaryota</taxon>
        <taxon>Fungi</taxon>
        <taxon>Dikarya</taxon>
        <taxon>Basidiomycota</taxon>
        <taxon>Pucciniomycotina</taxon>
        <taxon>Pucciniomycetes</taxon>
        <taxon>Pucciniales</taxon>
        <taxon>Pucciniaceae</taxon>
        <taxon>Puccinia</taxon>
    </lineage>
</organism>
<accession>A0A5B0SD10</accession>
<name>A0A5B0SD10_PUCGR</name>
<evidence type="ECO:0000313" key="1">
    <source>
        <dbReference type="EMBL" id="KAA1085543.1"/>
    </source>
</evidence>
<protein>
    <submittedName>
        <fullName evidence="2">Uncharacterized protein</fullName>
    </submittedName>
</protein>
<dbReference type="AlphaFoldDB" id="A0A5B0SD10"/>
<evidence type="ECO:0000313" key="4">
    <source>
        <dbReference type="Proteomes" id="UP000325313"/>
    </source>
</evidence>
<dbReference type="Proteomes" id="UP000325313">
    <property type="component" value="Unassembled WGS sequence"/>
</dbReference>
<evidence type="ECO:0000313" key="3">
    <source>
        <dbReference type="Proteomes" id="UP000324748"/>
    </source>
</evidence>
<comment type="caution">
    <text evidence="2">The sequence shown here is derived from an EMBL/GenBank/DDBJ whole genome shotgun (WGS) entry which is preliminary data.</text>
</comment>
<evidence type="ECO:0000313" key="2">
    <source>
        <dbReference type="EMBL" id="KAA1135956.1"/>
    </source>
</evidence>
<keyword evidence="3" id="KW-1185">Reference proteome</keyword>
<sequence>MVCIVAHLLSLGSGAHLLEIGRRSLSLSLRGTQIRETASLIPDEPLQNHNRYSYSDYSAPLKKMTLLIRASEPITVGRLISSPSKLLLLTLLMLKSFCPRLMERRPVPRAF</sequence>